<name>A0ACC1PDC6_9PEZI</name>
<keyword evidence="2" id="KW-1185">Reference proteome</keyword>
<dbReference type="Proteomes" id="UP001143856">
    <property type="component" value="Unassembled WGS sequence"/>
</dbReference>
<accession>A0ACC1PDC6</accession>
<protein>
    <submittedName>
        <fullName evidence="1">Uncharacterized protein</fullName>
    </submittedName>
</protein>
<comment type="caution">
    <text evidence="1">The sequence shown here is derived from an EMBL/GenBank/DDBJ whole genome shotgun (WGS) entry which is preliminary data.</text>
</comment>
<reference evidence="1" key="1">
    <citation type="submission" date="2022-10" db="EMBL/GenBank/DDBJ databases">
        <title>Genome Sequence of Xylaria curta.</title>
        <authorList>
            <person name="Buettner E."/>
        </authorList>
    </citation>
    <scope>NUCLEOTIDE SEQUENCE</scope>
    <source>
        <strain evidence="1">Babe10</strain>
    </source>
</reference>
<proteinExistence type="predicted"/>
<dbReference type="EMBL" id="JAPDGR010000537">
    <property type="protein sequence ID" value="KAJ2989357.1"/>
    <property type="molecule type" value="Genomic_DNA"/>
</dbReference>
<gene>
    <name evidence="1" type="ORF">NUW58_g3506</name>
</gene>
<organism evidence="1 2">
    <name type="scientific">Xylaria curta</name>
    <dbReference type="NCBI Taxonomy" id="42375"/>
    <lineage>
        <taxon>Eukaryota</taxon>
        <taxon>Fungi</taxon>
        <taxon>Dikarya</taxon>
        <taxon>Ascomycota</taxon>
        <taxon>Pezizomycotina</taxon>
        <taxon>Sordariomycetes</taxon>
        <taxon>Xylariomycetidae</taxon>
        <taxon>Xylariales</taxon>
        <taxon>Xylariaceae</taxon>
        <taxon>Xylaria</taxon>
    </lineage>
</organism>
<evidence type="ECO:0000313" key="1">
    <source>
        <dbReference type="EMBL" id="KAJ2989357.1"/>
    </source>
</evidence>
<evidence type="ECO:0000313" key="2">
    <source>
        <dbReference type="Proteomes" id="UP001143856"/>
    </source>
</evidence>
<sequence length="639" mass="69418">MTQNFAGIYEPMVCPPGHYCNLGGKQITTCPSGYFCPLGTVDPLRCGATSICLPGADRELVLEGFIVIFIVDFLILAFLFKPLWLKLRRKSRDALTFYVRKPTPRVNTTSSRVHTDDSAETPDVNEPWNDEDLTTEDDHVQGFTTSVRSCVGQTEIGLSFGFENISLVLPNGKTILAPQSGNIPKGTIWGVMGPSGAGKSSLVNVLMGKTTPTEGKIYVNNVVSRVSSALNYTTVPQIGLLASLAIGLAAAAPGVKTFGEEKQLYWRETSAGHSRSAYFLGKIFSTIPRLVISALHFTTFYCILATPLMPFWRMYLTNLMYFYCIYGLASAVSTAVRRENGPLLAMIVSLIIGVFGGYGPPLYNVREWHLEWLWRICPGIWLTEAYFNQHLIPLGHLYDLDAAAIWTGYIRSRFGVDIVLLLVIGTVYRAATFIGLTMFNLFAIYFTISNASLPPGVAGPRWPSFFEAPDFHLNIAKRDVEAVLIGDQNAPGPRWPTVFEAPDFHLNIAANDIIDILEPVLGEAWAAQAGEDLKKDLGGTVLRAIWDVARAGAVMIPGLIWGPALNLLGFGMEGVGRGTAAAAMQSAIGTVAAYSPFAFLQSAGAGGYGATAMDTLTRGAVLAFKGGRWIVRQLNNTDA</sequence>